<reference evidence="3" key="1">
    <citation type="submission" date="2020-10" db="EMBL/GenBank/DDBJ databases">
        <authorList>
            <person name="Gilroy R."/>
        </authorList>
    </citation>
    <scope>NUCLEOTIDE SEQUENCE</scope>
    <source>
        <strain evidence="3">ChiBcec6-7307</strain>
    </source>
</reference>
<dbReference type="Proteomes" id="UP000886889">
    <property type="component" value="Unassembled WGS sequence"/>
</dbReference>
<evidence type="ECO:0000259" key="2">
    <source>
        <dbReference type="Pfam" id="PF02481"/>
    </source>
</evidence>
<evidence type="ECO:0000256" key="1">
    <source>
        <dbReference type="ARBA" id="ARBA00006525"/>
    </source>
</evidence>
<organism evidence="3 4">
    <name type="scientific">Candidatus Merdiplasma excrementigallinarum</name>
    <dbReference type="NCBI Taxonomy" id="2840864"/>
    <lineage>
        <taxon>Bacteria</taxon>
        <taxon>Bacillati</taxon>
        <taxon>Bacillota</taxon>
        <taxon>Clostridia</taxon>
        <taxon>Lachnospirales</taxon>
        <taxon>Lachnospiraceae</taxon>
        <taxon>Lachnospiraceae incertae sedis</taxon>
        <taxon>Candidatus Merdiplasma</taxon>
    </lineage>
</organism>
<feature type="domain" description="Smf/DprA SLOG" evidence="2">
    <location>
        <begin position="80"/>
        <end position="288"/>
    </location>
</feature>
<sequence length="362" mass="39863">METKKEELYWLWLCSVPGLYARQIRTLLEHFKTPEEIYRAPGSAFAEWKDRVWAKKLLEFQREREPEEISHRLARQGIHFISRQQPDFPEKLRQLPDCPAGLFFRGKLPCPDKTAVAVVGARQCSHYGRTAAGELGAALAKEGIQVISGLALGIDGTAQQAACEAGGESYGVLGCGPDICYPRENFRIYGMVLERGGILSEFPPGTAPLRLHFPMRNRIISGLADAVVVVEARERSGSLITADLALEQGRDVYAVPGRMTDVLSRGCNRMIEEGAGILTSVEGLLENLNPGRERTKERIKEKLSLAPEEELVYSNLDLLPKGLEEIAAGTALPVGRLAGILVRLQLAGLVTEVSKNQYAKSK</sequence>
<dbReference type="PANTHER" id="PTHR43022:SF1">
    <property type="entry name" value="PROTEIN SMF"/>
    <property type="match status" value="1"/>
</dbReference>
<dbReference type="SUPFAM" id="SSF102405">
    <property type="entry name" value="MCP/YpsA-like"/>
    <property type="match status" value="1"/>
</dbReference>
<reference evidence="3" key="2">
    <citation type="journal article" date="2021" name="PeerJ">
        <title>Extensive microbial diversity within the chicken gut microbiome revealed by metagenomics and culture.</title>
        <authorList>
            <person name="Gilroy R."/>
            <person name="Ravi A."/>
            <person name="Getino M."/>
            <person name="Pursley I."/>
            <person name="Horton D.L."/>
            <person name="Alikhan N.F."/>
            <person name="Baker D."/>
            <person name="Gharbi K."/>
            <person name="Hall N."/>
            <person name="Watson M."/>
            <person name="Adriaenssens E.M."/>
            <person name="Foster-Nyarko E."/>
            <person name="Jarju S."/>
            <person name="Secka A."/>
            <person name="Antonio M."/>
            <person name="Oren A."/>
            <person name="Chaudhuri R.R."/>
            <person name="La Ragione R."/>
            <person name="Hildebrand F."/>
            <person name="Pallen M.J."/>
        </authorList>
    </citation>
    <scope>NUCLEOTIDE SEQUENCE</scope>
    <source>
        <strain evidence="3">ChiBcec6-7307</strain>
    </source>
</reference>
<dbReference type="Gene3D" id="3.40.50.450">
    <property type="match status" value="1"/>
</dbReference>
<dbReference type="Gene3D" id="1.10.10.10">
    <property type="entry name" value="Winged helix-like DNA-binding domain superfamily/Winged helix DNA-binding domain"/>
    <property type="match status" value="1"/>
</dbReference>
<dbReference type="PANTHER" id="PTHR43022">
    <property type="entry name" value="PROTEIN SMF"/>
    <property type="match status" value="1"/>
</dbReference>
<dbReference type="GO" id="GO:0009294">
    <property type="term" value="P:DNA-mediated transformation"/>
    <property type="evidence" value="ECO:0007669"/>
    <property type="project" value="InterPro"/>
</dbReference>
<dbReference type="SUPFAM" id="SSF47781">
    <property type="entry name" value="RuvA domain 2-like"/>
    <property type="match status" value="1"/>
</dbReference>
<dbReference type="AlphaFoldDB" id="A0A9D1T8I2"/>
<dbReference type="EMBL" id="DVOS01000034">
    <property type="protein sequence ID" value="HIV22948.1"/>
    <property type="molecule type" value="Genomic_DNA"/>
</dbReference>
<gene>
    <name evidence="3" type="primary">dprA</name>
    <name evidence="3" type="ORF">IAC80_03305</name>
</gene>
<evidence type="ECO:0000313" key="4">
    <source>
        <dbReference type="Proteomes" id="UP000886889"/>
    </source>
</evidence>
<name>A0A9D1T8I2_9FIRM</name>
<accession>A0A9D1T8I2</accession>
<dbReference type="InterPro" id="IPR036388">
    <property type="entry name" value="WH-like_DNA-bd_sf"/>
</dbReference>
<comment type="similarity">
    <text evidence="1">Belongs to the DprA/Smf family.</text>
</comment>
<evidence type="ECO:0000313" key="3">
    <source>
        <dbReference type="EMBL" id="HIV22948.1"/>
    </source>
</evidence>
<dbReference type="Pfam" id="PF02481">
    <property type="entry name" value="DNA_processg_A"/>
    <property type="match status" value="1"/>
</dbReference>
<protein>
    <submittedName>
        <fullName evidence="3">DNA-protecting protein DprA</fullName>
    </submittedName>
</protein>
<dbReference type="InterPro" id="IPR003488">
    <property type="entry name" value="DprA"/>
</dbReference>
<proteinExistence type="inferred from homology"/>
<comment type="caution">
    <text evidence="3">The sequence shown here is derived from an EMBL/GenBank/DDBJ whole genome shotgun (WGS) entry which is preliminary data.</text>
</comment>
<dbReference type="NCBIfam" id="TIGR00732">
    <property type="entry name" value="dprA"/>
    <property type="match status" value="1"/>
</dbReference>
<dbReference type="InterPro" id="IPR057666">
    <property type="entry name" value="DrpA_SLOG"/>
</dbReference>
<dbReference type="InterPro" id="IPR010994">
    <property type="entry name" value="RuvA_2-like"/>
</dbReference>